<dbReference type="AlphaFoldDB" id="A0A8X6XRB3"/>
<organism evidence="3 4">
    <name type="scientific">Trichonephila inaurata madagascariensis</name>
    <dbReference type="NCBI Taxonomy" id="2747483"/>
    <lineage>
        <taxon>Eukaryota</taxon>
        <taxon>Metazoa</taxon>
        <taxon>Ecdysozoa</taxon>
        <taxon>Arthropoda</taxon>
        <taxon>Chelicerata</taxon>
        <taxon>Arachnida</taxon>
        <taxon>Araneae</taxon>
        <taxon>Araneomorphae</taxon>
        <taxon>Entelegynae</taxon>
        <taxon>Araneoidea</taxon>
        <taxon>Nephilidae</taxon>
        <taxon>Trichonephila</taxon>
        <taxon>Trichonephila inaurata</taxon>
    </lineage>
</organism>
<sequence>DLKSGDAPQTSEVEESKASAKNSKEVNANRSSPENSEQLFPSNEFAVSGGGKPLQGIAHSATGKLAWKIFYALLLLYVVFWIGAWVHVLGNHSRLHSFDDDGGDDERGR</sequence>
<protein>
    <submittedName>
        <fullName evidence="3">Uncharacterized protein</fullName>
    </submittedName>
</protein>
<keyword evidence="2" id="KW-0472">Membrane</keyword>
<gene>
    <name evidence="3" type="ORF">TNIN_206571</name>
</gene>
<feature type="region of interest" description="Disordered" evidence="1">
    <location>
        <begin position="1"/>
        <end position="45"/>
    </location>
</feature>
<name>A0A8X6XRB3_9ARAC</name>
<feature type="compositionally biased region" description="Basic and acidic residues" evidence="1">
    <location>
        <begin position="14"/>
        <end position="24"/>
    </location>
</feature>
<comment type="caution">
    <text evidence="3">The sequence shown here is derived from an EMBL/GenBank/DDBJ whole genome shotgun (WGS) entry which is preliminary data.</text>
</comment>
<evidence type="ECO:0000313" key="3">
    <source>
        <dbReference type="EMBL" id="GFY58762.1"/>
    </source>
</evidence>
<dbReference type="Proteomes" id="UP000886998">
    <property type="component" value="Unassembled WGS sequence"/>
</dbReference>
<feature type="compositionally biased region" description="Polar residues" evidence="1">
    <location>
        <begin position="25"/>
        <end position="41"/>
    </location>
</feature>
<evidence type="ECO:0000256" key="2">
    <source>
        <dbReference type="SAM" id="Phobius"/>
    </source>
</evidence>
<evidence type="ECO:0000313" key="4">
    <source>
        <dbReference type="Proteomes" id="UP000886998"/>
    </source>
</evidence>
<keyword evidence="2" id="KW-1133">Transmembrane helix</keyword>
<proteinExistence type="predicted"/>
<dbReference type="EMBL" id="BMAV01012235">
    <property type="protein sequence ID" value="GFY58762.1"/>
    <property type="molecule type" value="Genomic_DNA"/>
</dbReference>
<accession>A0A8X6XRB3</accession>
<evidence type="ECO:0000256" key="1">
    <source>
        <dbReference type="SAM" id="MobiDB-lite"/>
    </source>
</evidence>
<keyword evidence="2" id="KW-0812">Transmembrane</keyword>
<reference evidence="3" key="1">
    <citation type="submission" date="2020-08" db="EMBL/GenBank/DDBJ databases">
        <title>Multicomponent nature underlies the extraordinary mechanical properties of spider dragline silk.</title>
        <authorList>
            <person name="Kono N."/>
            <person name="Nakamura H."/>
            <person name="Mori M."/>
            <person name="Yoshida Y."/>
            <person name="Ohtoshi R."/>
            <person name="Malay A.D."/>
            <person name="Moran D.A.P."/>
            <person name="Tomita M."/>
            <person name="Numata K."/>
            <person name="Arakawa K."/>
        </authorList>
    </citation>
    <scope>NUCLEOTIDE SEQUENCE</scope>
</reference>
<feature type="non-terminal residue" evidence="3">
    <location>
        <position position="1"/>
    </location>
</feature>
<feature type="transmembrane region" description="Helical" evidence="2">
    <location>
        <begin position="69"/>
        <end position="88"/>
    </location>
</feature>
<keyword evidence="4" id="KW-1185">Reference proteome</keyword>